<dbReference type="SUPFAM" id="SSF56112">
    <property type="entry name" value="Protein kinase-like (PK-like)"/>
    <property type="match status" value="1"/>
</dbReference>
<dbReference type="PANTHER" id="PTHR47933">
    <property type="entry name" value="PENTATRICOPEPTIDE REPEAT-CONTAINING PROTEIN 1, MITOCHONDRIAL"/>
    <property type="match status" value="1"/>
</dbReference>
<dbReference type="NCBIfam" id="TIGR00756">
    <property type="entry name" value="PPR"/>
    <property type="match status" value="3"/>
</dbReference>
<feature type="repeat" description="PPR" evidence="3">
    <location>
        <begin position="131"/>
        <end position="165"/>
    </location>
</feature>
<dbReference type="InterPro" id="IPR011990">
    <property type="entry name" value="TPR-like_helical_dom_sf"/>
</dbReference>
<dbReference type="Gene3D" id="3.30.200.20">
    <property type="entry name" value="Phosphorylase Kinase, domain 1"/>
    <property type="match status" value="1"/>
</dbReference>
<feature type="repeat" description="PPR" evidence="3">
    <location>
        <begin position="232"/>
        <end position="266"/>
    </location>
</feature>
<protein>
    <submittedName>
        <fullName evidence="4">Uncharacterized protein</fullName>
    </submittedName>
</protein>
<dbReference type="InterPro" id="IPR011009">
    <property type="entry name" value="Kinase-like_dom_sf"/>
</dbReference>
<evidence type="ECO:0000313" key="4">
    <source>
        <dbReference type="EMBL" id="KAH7521265.1"/>
    </source>
</evidence>
<evidence type="ECO:0000256" key="1">
    <source>
        <dbReference type="ARBA" id="ARBA00007626"/>
    </source>
</evidence>
<dbReference type="Proteomes" id="UP000813462">
    <property type="component" value="Unassembled WGS sequence"/>
</dbReference>
<evidence type="ECO:0000256" key="3">
    <source>
        <dbReference type="PROSITE-ProRule" id="PRU00708"/>
    </source>
</evidence>
<evidence type="ECO:0000256" key="2">
    <source>
        <dbReference type="ARBA" id="ARBA00022737"/>
    </source>
</evidence>
<dbReference type="Pfam" id="PF12854">
    <property type="entry name" value="PPR_1"/>
    <property type="match status" value="1"/>
</dbReference>
<dbReference type="Gene3D" id="1.25.40.10">
    <property type="entry name" value="Tetratricopeptide repeat domain"/>
    <property type="match status" value="3"/>
</dbReference>
<dbReference type="Pfam" id="PF13041">
    <property type="entry name" value="PPR_2"/>
    <property type="match status" value="1"/>
</dbReference>
<feature type="repeat" description="PPR" evidence="3">
    <location>
        <begin position="268"/>
        <end position="302"/>
    </location>
</feature>
<dbReference type="GO" id="GO:0003729">
    <property type="term" value="F:mRNA binding"/>
    <property type="evidence" value="ECO:0007669"/>
    <property type="project" value="TreeGrafter"/>
</dbReference>
<gene>
    <name evidence="4" type="ORF">FEM48_Zijuj07G0014700</name>
</gene>
<keyword evidence="2" id="KW-0677">Repeat</keyword>
<dbReference type="InterPro" id="IPR051240">
    <property type="entry name" value="Mito_RNA-Proc/Resp"/>
</dbReference>
<accession>A0A978V1N2</accession>
<dbReference type="EMBL" id="JAEACU010000007">
    <property type="protein sequence ID" value="KAH7521265.1"/>
    <property type="molecule type" value="Genomic_DNA"/>
</dbReference>
<proteinExistence type="inferred from homology"/>
<name>A0A978V1N2_ZIZJJ</name>
<organism evidence="4 5">
    <name type="scientific">Ziziphus jujuba var. spinosa</name>
    <dbReference type="NCBI Taxonomy" id="714518"/>
    <lineage>
        <taxon>Eukaryota</taxon>
        <taxon>Viridiplantae</taxon>
        <taxon>Streptophyta</taxon>
        <taxon>Embryophyta</taxon>
        <taxon>Tracheophyta</taxon>
        <taxon>Spermatophyta</taxon>
        <taxon>Magnoliopsida</taxon>
        <taxon>eudicotyledons</taxon>
        <taxon>Gunneridae</taxon>
        <taxon>Pentapetalae</taxon>
        <taxon>rosids</taxon>
        <taxon>fabids</taxon>
        <taxon>Rosales</taxon>
        <taxon>Rhamnaceae</taxon>
        <taxon>Paliureae</taxon>
        <taxon>Ziziphus</taxon>
    </lineage>
</organism>
<sequence>MITSQQNLDLALQIFHYAGNFHLDFSHNYETYHAIISHAHAFEDIKSLLSYLNKSQLKCGGELFITVIRNYSLAGRPKLSLETFICIEFFGVQRCVRSLNTLLNALVQKESYVLVHLVFVNCEKSFGVVPNVFTSNILIKALCNSINIDGALKLLDEMPTMGMVPNVVTYTIIMEIGRLDVAIKIMDEIDEEGINPNDVTYGVMIEAYCKENKSGEALKLLYDMLEKKYIPTSTLSCKVIDALCKQGKVEDACQLWKRLLKKNCTLDNTITSTLIGFGFCNPGKVEERIRILKEMLDKGCFPNKTYAILIKGLYGWERKEKSHRWWSIRKGGFGKVYLGILKDCSQVAIKLHTSSSKQGLKEFQTEVNQNCHRKPFYALNPCVQGSVRSLNPSLNALVQNKSDDLVHLVFVSCQKRFVVVHNVFTWRLADAMKIMDEDGIDPKDVTYGVTIKVVERKTMLKRW</sequence>
<comment type="caution">
    <text evidence="4">The sequence shown here is derived from an EMBL/GenBank/DDBJ whole genome shotgun (WGS) entry which is preliminary data.</text>
</comment>
<evidence type="ECO:0000313" key="5">
    <source>
        <dbReference type="Proteomes" id="UP000813462"/>
    </source>
</evidence>
<dbReference type="PANTHER" id="PTHR47933:SF11">
    <property type="entry name" value="PENTATRICOPEPTIDE REPEAT-CONTAINING PROTEIN 2"/>
    <property type="match status" value="1"/>
</dbReference>
<comment type="similarity">
    <text evidence="1">Belongs to the PPR family. P subfamily.</text>
</comment>
<dbReference type="InterPro" id="IPR002885">
    <property type="entry name" value="PPR_rpt"/>
</dbReference>
<dbReference type="Pfam" id="PF01535">
    <property type="entry name" value="PPR"/>
    <property type="match status" value="1"/>
</dbReference>
<dbReference type="PROSITE" id="PS51375">
    <property type="entry name" value="PPR"/>
    <property type="match status" value="4"/>
</dbReference>
<dbReference type="AlphaFoldDB" id="A0A978V1N2"/>
<feature type="repeat" description="PPR" evidence="3">
    <location>
        <begin position="197"/>
        <end position="231"/>
    </location>
</feature>
<reference evidence="4" key="1">
    <citation type="journal article" date="2021" name="Front. Plant Sci.">
        <title>Chromosome-Scale Genome Assembly for Chinese Sour Jujube and Insights Into Its Genome Evolution and Domestication Signature.</title>
        <authorList>
            <person name="Shen L.-Y."/>
            <person name="Luo H."/>
            <person name="Wang X.-L."/>
            <person name="Wang X.-M."/>
            <person name="Qiu X.-J."/>
            <person name="Liu H."/>
            <person name="Zhou S.-S."/>
            <person name="Jia K.-H."/>
            <person name="Nie S."/>
            <person name="Bao Y.-T."/>
            <person name="Zhang R.-G."/>
            <person name="Yun Q.-Z."/>
            <person name="Chai Y.-H."/>
            <person name="Lu J.-Y."/>
            <person name="Li Y."/>
            <person name="Zhao S.-W."/>
            <person name="Mao J.-F."/>
            <person name="Jia S.-G."/>
            <person name="Mao Y.-M."/>
        </authorList>
    </citation>
    <scope>NUCLEOTIDE SEQUENCE</scope>
    <source>
        <strain evidence="4">AT0</strain>
        <tissue evidence="4">Leaf</tissue>
    </source>
</reference>